<keyword evidence="1" id="KW-0472">Membrane</keyword>
<proteinExistence type="predicted"/>
<feature type="transmembrane region" description="Helical" evidence="1">
    <location>
        <begin position="82"/>
        <end position="106"/>
    </location>
</feature>
<dbReference type="InterPro" id="IPR050640">
    <property type="entry name" value="Bact_2-comp_sensor_kinase"/>
</dbReference>
<sequence>MQKILYQNIRAFVRQKRLHLICWTIFIFYEVVITGVLLGHFSPILSYLFFYAINISLFYIHSLSVLPFALDKAIRSVWLTPLLITLELILYFALIICSEKIFFFIIGGQETPISKTFVAATIWRGIYFMLYGTGYYFLLHYIANRNKAYQSALRAEKLKTKLLRAEKDFLRAQINPHLLFNTLNFIKYAAKKKPENVEEAVLALADIMAFSLHDNHTEYVAVGTEVKQIHSVIRLNQLRFEESLQIDFSSEIADDSRLIIPVVLLTLTENLFKHGDLRKPASPAVLKIISTEECLTFTSSNLCSFSWPNEKAQHQGLKNIAARLDTYYPDNYQFVYGMSGEMFTVNLTISFPKEI</sequence>
<organism evidence="3 4">
    <name type="scientific">Mucilaginibacter frigoritolerans</name>
    <dbReference type="NCBI Taxonomy" id="652788"/>
    <lineage>
        <taxon>Bacteria</taxon>
        <taxon>Pseudomonadati</taxon>
        <taxon>Bacteroidota</taxon>
        <taxon>Sphingobacteriia</taxon>
        <taxon>Sphingobacteriales</taxon>
        <taxon>Sphingobacteriaceae</taxon>
        <taxon>Mucilaginibacter</taxon>
    </lineage>
</organism>
<keyword evidence="1" id="KW-1133">Transmembrane helix</keyword>
<dbReference type="AlphaFoldDB" id="A0A562TM40"/>
<dbReference type="OrthoDB" id="9792992at2"/>
<dbReference type="RefSeq" id="WP_144916514.1">
    <property type="nucleotide sequence ID" value="NZ_VLLI01000019.1"/>
</dbReference>
<dbReference type="InterPro" id="IPR010559">
    <property type="entry name" value="Sig_transdc_His_kin_internal"/>
</dbReference>
<protein>
    <submittedName>
        <fullName evidence="3">Histidine kinase</fullName>
    </submittedName>
</protein>
<feature type="domain" description="Signal transduction histidine kinase internal region" evidence="2">
    <location>
        <begin position="165"/>
        <end position="244"/>
    </location>
</feature>
<accession>A0A562TM40</accession>
<feature type="transmembrane region" description="Helical" evidence="1">
    <location>
        <begin position="20"/>
        <end position="42"/>
    </location>
</feature>
<keyword evidence="3" id="KW-0418">Kinase</keyword>
<evidence type="ECO:0000313" key="4">
    <source>
        <dbReference type="Proteomes" id="UP000317010"/>
    </source>
</evidence>
<name>A0A562TM40_9SPHI</name>
<feature type="transmembrane region" description="Helical" evidence="1">
    <location>
        <begin position="126"/>
        <end position="143"/>
    </location>
</feature>
<feature type="transmembrane region" description="Helical" evidence="1">
    <location>
        <begin position="48"/>
        <end position="70"/>
    </location>
</feature>
<keyword evidence="1" id="KW-0812">Transmembrane</keyword>
<evidence type="ECO:0000313" key="3">
    <source>
        <dbReference type="EMBL" id="TWI94582.1"/>
    </source>
</evidence>
<evidence type="ECO:0000256" key="1">
    <source>
        <dbReference type="SAM" id="Phobius"/>
    </source>
</evidence>
<evidence type="ECO:0000259" key="2">
    <source>
        <dbReference type="Pfam" id="PF06580"/>
    </source>
</evidence>
<dbReference type="PANTHER" id="PTHR34220:SF7">
    <property type="entry name" value="SENSOR HISTIDINE KINASE YPDA"/>
    <property type="match status" value="1"/>
</dbReference>
<keyword evidence="4" id="KW-1185">Reference proteome</keyword>
<keyword evidence="3" id="KW-0808">Transferase</keyword>
<dbReference type="GO" id="GO:0016020">
    <property type="term" value="C:membrane"/>
    <property type="evidence" value="ECO:0007669"/>
    <property type="project" value="InterPro"/>
</dbReference>
<dbReference type="Proteomes" id="UP000317010">
    <property type="component" value="Unassembled WGS sequence"/>
</dbReference>
<gene>
    <name evidence="3" type="ORF">JN11_04692</name>
</gene>
<dbReference type="Pfam" id="PF06580">
    <property type="entry name" value="His_kinase"/>
    <property type="match status" value="1"/>
</dbReference>
<comment type="caution">
    <text evidence="3">The sequence shown here is derived from an EMBL/GenBank/DDBJ whole genome shotgun (WGS) entry which is preliminary data.</text>
</comment>
<dbReference type="PANTHER" id="PTHR34220">
    <property type="entry name" value="SENSOR HISTIDINE KINASE YPDA"/>
    <property type="match status" value="1"/>
</dbReference>
<dbReference type="EMBL" id="VLLI01000019">
    <property type="protein sequence ID" value="TWI94582.1"/>
    <property type="molecule type" value="Genomic_DNA"/>
</dbReference>
<reference evidence="3 4" key="1">
    <citation type="submission" date="2019-07" db="EMBL/GenBank/DDBJ databases">
        <title>Genomic Encyclopedia of Archaeal and Bacterial Type Strains, Phase II (KMG-II): from individual species to whole genera.</title>
        <authorList>
            <person name="Goeker M."/>
        </authorList>
    </citation>
    <scope>NUCLEOTIDE SEQUENCE [LARGE SCALE GENOMIC DNA]</scope>
    <source>
        <strain evidence="3 4">ATCC BAA-1854</strain>
    </source>
</reference>
<dbReference type="GO" id="GO:0000155">
    <property type="term" value="F:phosphorelay sensor kinase activity"/>
    <property type="evidence" value="ECO:0007669"/>
    <property type="project" value="InterPro"/>
</dbReference>